<name>A0A654DN16_SPHMU</name>
<dbReference type="AlphaFoldDB" id="A0A654DN16"/>
<protein>
    <submittedName>
        <fullName evidence="1">Predicted hydrolase of the alpha/beta superfamily</fullName>
    </submittedName>
</protein>
<evidence type="ECO:0000313" key="2">
    <source>
        <dbReference type="Proteomes" id="UP000432350"/>
    </source>
</evidence>
<keyword evidence="1" id="KW-0378">Hydrolase</keyword>
<dbReference type="Proteomes" id="UP000432350">
    <property type="component" value="Unassembled WGS sequence"/>
</dbReference>
<dbReference type="Gene3D" id="3.40.50.1820">
    <property type="entry name" value="alpha/beta hydrolase"/>
    <property type="match status" value="1"/>
</dbReference>
<sequence length="141" mass="15753">MNTIKPLLIIVLFLLCNLKHIQGQQLTQYGKSDTLSIKSQIFNSDRKVILTKSLMGKSDTLARKTVIYFDADDTHINGTVLQSADNLTATAEMPKSNLVGIMQVDRNTEFLEKEKLAAFLVKELIPLTFGKRRASELQAKG</sequence>
<dbReference type="InterPro" id="IPR029058">
    <property type="entry name" value="AB_hydrolase_fold"/>
</dbReference>
<reference evidence="1 2" key="1">
    <citation type="submission" date="2019-10" db="EMBL/GenBank/DDBJ databases">
        <authorList>
            <person name="Karimi E."/>
        </authorList>
    </citation>
    <scope>NUCLEOTIDE SEQUENCE [LARGE SCALE GENOMIC DNA]</scope>
    <source>
        <strain evidence="1">Sphingobacterium sp. 8BC</strain>
    </source>
</reference>
<accession>A0A654DN16</accession>
<gene>
    <name evidence="1" type="ORF">SPHINGO8BC_70161</name>
</gene>
<dbReference type="EMBL" id="CABWMV010000026">
    <property type="protein sequence ID" value="VXD06791.1"/>
    <property type="molecule type" value="Genomic_DNA"/>
</dbReference>
<evidence type="ECO:0000313" key="1">
    <source>
        <dbReference type="EMBL" id="VXD06791.1"/>
    </source>
</evidence>
<dbReference type="GO" id="GO:0016787">
    <property type="term" value="F:hydrolase activity"/>
    <property type="evidence" value="ECO:0007669"/>
    <property type="project" value="UniProtKB-KW"/>
</dbReference>
<proteinExistence type="predicted"/>
<dbReference type="RefSeq" id="WP_159332968.1">
    <property type="nucleotide sequence ID" value="NZ_DAIQJZ010000056.1"/>
</dbReference>
<organism evidence="1 2">
    <name type="scientific">Sphingobacterium multivorum</name>
    <dbReference type="NCBI Taxonomy" id="28454"/>
    <lineage>
        <taxon>Bacteria</taxon>
        <taxon>Pseudomonadati</taxon>
        <taxon>Bacteroidota</taxon>
        <taxon>Sphingobacteriia</taxon>
        <taxon>Sphingobacteriales</taxon>
        <taxon>Sphingobacteriaceae</taxon>
        <taxon>Sphingobacterium</taxon>
    </lineage>
</organism>